<feature type="transmembrane region" description="Helical" evidence="7">
    <location>
        <begin position="262"/>
        <end position="283"/>
    </location>
</feature>
<dbReference type="InterPro" id="IPR035906">
    <property type="entry name" value="MetI-like_sf"/>
</dbReference>
<evidence type="ECO:0000256" key="1">
    <source>
        <dbReference type="ARBA" id="ARBA00004651"/>
    </source>
</evidence>
<feature type="transmembrane region" description="Helical" evidence="7">
    <location>
        <begin position="135"/>
        <end position="155"/>
    </location>
</feature>
<comment type="similarity">
    <text evidence="7">Belongs to the binding-protein-dependent transport system permease family.</text>
</comment>
<dbReference type="PANTHER" id="PTHR43386:SF25">
    <property type="entry name" value="PEPTIDE ABC TRANSPORTER PERMEASE PROTEIN"/>
    <property type="match status" value="1"/>
</dbReference>
<protein>
    <submittedName>
        <fullName evidence="9">Putative peptide ABC transporter permease protein</fullName>
    </submittedName>
</protein>
<dbReference type="Proteomes" id="UP000035034">
    <property type="component" value="Unassembled WGS sequence"/>
</dbReference>
<keyword evidence="6 7" id="KW-0472">Membrane</keyword>
<evidence type="ECO:0000256" key="3">
    <source>
        <dbReference type="ARBA" id="ARBA00022475"/>
    </source>
</evidence>
<keyword evidence="10" id="KW-1185">Reference proteome</keyword>
<sequence>MSTADVDAPPEVIHPANRWTRLTAAGRRLDLTTVPVMASVAFLGFILLCAVFPHLLTSHQPVAPDMSATLLGPEAGHIFGTDELGQDVYARVVFAVRPAVLVGVGSTAIAVVCGAILGMVSALTKPLIDTITMRLLDVFVALPSLLLALLIIAVFGTGTGQIIVAVGVAFIPPYARIVRGETVSVRDSLHIESAVGLGISRSRIVLVHILPNAVRPILVLATIGFGTSLLSASILSFLGLGVQPPAPDWGTMLSGARDYPDQWWLVLFPGLALTFTVVAVNIVGRTLRERNDKERR</sequence>
<evidence type="ECO:0000256" key="7">
    <source>
        <dbReference type="RuleBase" id="RU363032"/>
    </source>
</evidence>
<dbReference type="PANTHER" id="PTHR43386">
    <property type="entry name" value="OLIGOPEPTIDE TRANSPORT SYSTEM PERMEASE PROTEIN APPC"/>
    <property type="match status" value="1"/>
</dbReference>
<dbReference type="eggNOG" id="COG1173">
    <property type="taxonomic scope" value="Bacteria"/>
</dbReference>
<dbReference type="GO" id="GO:0005886">
    <property type="term" value="C:plasma membrane"/>
    <property type="evidence" value="ECO:0007669"/>
    <property type="project" value="UniProtKB-SubCell"/>
</dbReference>
<keyword evidence="4 7" id="KW-0812">Transmembrane</keyword>
<proteinExistence type="inferred from homology"/>
<dbReference type="EMBL" id="BAEH01000036">
    <property type="protein sequence ID" value="GAB17568.1"/>
    <property type="molecule type" value="Genomic_DNA"/>
</dbReference>
<gene>
    <name evidence="9" type="ORF">GOEFS_036_00060</name>
</gene>
<keyword evidence="5 7" id="KW-1133">Transmembrane helix</keyword>
<feature type="domain" description="ABC transmembrane type-1" evidence="8">
    <location>
        <begin position="96"/>
        <end position="284"/>
    </location>
</feature>
<dbReference type="AlphaFoldDB" id="H0QXL7"/>
<evidence type="ECO:0000313" key="10">
    <source>
        <dbReference type="Proteomes" id="UP000035034"/>
    </source>
</evidence>
<dbReference type="GO" id="GO:0055085">
    <property type="term" value="P:transmembrane transport"/>
    <property type="evidence" value="ECO:0007669"/>
    <property type="project" value="InterPro"/>
</dbReference>
<evidence type="ECO:0000256" key="2">
    <source>
        <dbReference type="ARBA" id="ARBA00022448"/>
    </source>
</evidence>
<evidence type="ECO:0000313" key="9">
    <source>
        <dbReference type="EMBL" id="GAB17568.1"/>
    </source>
</evidence>
<dbReference type="Gene3D" id="1.10.3720.10">
    <property type="entry name" value="MetI-like"/>
    <property type="match status" value="1"/>
</dbReference>
<dbReference type="RefSeq" id="WP_007316906.1">
    <property type="nucleotide sequence ID" value="NZ_BAEH01000036.1"/>
</dbReference>
<organism evidence="9 10">
    <name type="scientific">Gordonia effusa NBRC 100432</name>
    <dbReference type="NCBI Taxonomy" id="1077974"/>
    <lineage>
        <taxon>Bacteria</taxon>
        <taxon>Bacillati</taxon>
        <taxon>Actinomycetota</taxon>
        <taxon>Actinomycetes</taxon>
        <taxon>Mycobacteriales</taxon>
        <taxon>Gordoniaceae</taxon>
        <taxon>Gordonia</taxon>
    </lineage>
</organism>
<comment type="subcellular location">
    <subcellularLocation>
        <location evidence="1 7">Cell membrane</location>
        <topology evidence="1 7">Multi-pass membrane protein</topology>
    </subcellularLocation>
</comment>
<dbReference type="STRING" id="1077974.GOEFS_036_00060"/>
<keyword evidence="2 7" id="KW-0813">Transport</keyword>
<dbReference type="Pfam" id="PF00528">
    <property type="entry name" value="BPD_transp_1"/>
    <property type="match status" value="1"/>
</dbReference>
<comment type="caution">
    <text evidence="9">The sequence shown here is derived from an EMBL/GenBank/DDBJ whole genome shotgun (WGS) entry which is preliminary data.</text>
</comment>
<dbReference type="CDD" id="cd06261">
    <property type="entry name" value="TM_PBP2"/>
    <property type="match status" value="1"/>
</dbReference>
<feature type="transmembrane region" description="Helical" evidence="7">
    <location>
        <begin position="36"/>
        <end position="56"/>
    </location>
</feature>
<name>H0QXL7_9ACTN</name>
<dbReference type="PROSITE" id="PS50928">
    <property type="entry name" value="ABC_TM1"/>
    <property type="match status" value="1"/>
</dbReference>
<evidence type="ECO:0000256" key="5">
    <source>
        <dbReference type="ARBA" id="ARBA00022989"/>
    </source>
</evidence>
<evidence type="ECO:0000259" key="8">
    <source>
        <dbReference type="PROSITE" id="PS50928"/>
    </source>
</evidence>
<evidence type="ECO:0000256" key="6">
    <source>
        <dbReference type="ARBA" id="ARBA00023136"/>
    </source>
</evidence>
<dbReference type="SUPFAM" id="SSF161098">
    <property type="entry name" value="MetI-like"/>
    <property type="match status" value="1"/>
</dbReference>
<accession>H0QXL7</accession>
<feature type="transmembrane region" description="Helical" evidence="7">
    <location>
        <begin position="217"/>
        <end position="242"/>
    </location>
</feature>
<feature type="transmembrane region" description="Helical" evidence="7">
    <location>
        <begin position="99"/>
        <end position="123"/>
    </location>
</feature>
<dbReference type="InterPro" id="IPR050366">
    <property type="entry name" value="BP-dependent_transpt_permease"/>
</dbReference>
<keyword evidence="3" id="KW-1003">Cell membrane</keyword>
<dbReference type="InterPro" id="IPR000515">
    <property type="entry name" value="MetI-like"/>
</dbReference>
<evidence type="ECO:0000256" key="4">
    <source>
        <dbReference type="ARBA" id="ARBA00022692"/>
    </source>
</evidence>
<reference evidence="9 10" key="1">
    <citation type="submission" date="2011-12" db="EMBL/GenBank/DDBJ databases">
        <title>Whole genome shotgun sequence of Gordonia effusa NBRC 100432.</title>
        <authorList>
            <person name="Yoshida I."/>
            <person name="Takarada H."/>
            <person name="Hosoyama A."/>
            <person name="Tsuchikane K."/>
            <person name="Katsumata H."/>
            <person name="Yamazaki S."/>
            <person name="Fujita N."/>
        </authorList>
    </citation>
    <scope>NUCLEOTIDE SEQUENCE [LARGE SCALE GENOMIC DNA]</scope>
    <source>
        <strain evidence="9 10">NBRC 100432</strain>
    </source>
</reference>